<dbReference type="HOGENOM" id="CLU_150705_1_0_5"/>
<dbReference type="OrthoDB" id="5772958at2"/>
<dbReference type="InterPro" id="IPR007805">
    <property type="entry name" value="GvpK"/>
</dbReference>
<dbReference type="PANTHER" id="PTHR40137">
    <property type="entry name" value="PROTEIN GVPK 1"/>
    <property type="match status" value="1"/>
</dbReference>
<dbReference type="GO" id="GO:0031412">
    <property type="term" value="P:gas vesicle organization"/>
    <property type="evidence" value="ECO:0007669"/>
    <property type="project" value="InterPro"/>
</dbReference>
<proteinExistence type="inferred from homology"/>
<reference evidence="4 5" key="1">
    <citation type="submission" date="2010-04" db="EMBL/GenBank/DDBJ databases">
        <authorList>
            <person name="Qin X."/>
            <person name="Bachman B."/>
            <person name="Battles P."/>
            <person name="Bell A."/>
            <person name="Bess C."/>
            <person name="Bickham C."/>
            <person name="Chaboub L."/>
            <person name="Chen D."/>
            <person name="Coyle M."/>
            <person name="Deiros D.R."/>
            <person name="Dinh H."/>
            <person name="Forbes L."/>
            <person name="Fowler G."/>
            <person name="Francisco L."/>
            <person name="Fu Q."/>
            <person name="Gubbala S."/>
            <person name="Hale W."/>
            <person name="Han Y."/>
            <person name="Hemphill L."/>
            <person name="Highlander S.K."/>
            <person name="Hirani K."/>
            <person name="Hogues M."/>
            <person name="Jackson L."/>
            <person name="Jakkamsetti A."/>
            <person name="Javaid M."/>
            <person name="Jiang H."/>
            <person name="Korchina V."/>
            <person name="Kovar C."/>
            <person name="Lara F."/>
            <person name="Lee S."/>
            <person name="Mata R."/>
            <person name="Mathew T."/>
            <person name="Moen C."/>
            <person name="Morales K."/>
            <person name="Munidasa M."/>
            <person name="Nazareth L."/>
            <person name="Ngo R."/>
            <person name="Nguyen L."/>
            <person name="Okwuonu G."/>
            <person name="Ongeri F."/>
            <person name="Patil S."/>
            <person name="Petrosino J."/>
            <person name="Pham C."/>
            <person name="Pham P."/>
            <person name="Pu L.-L."/>
            <person name="Puazo M."/>
            <person name="Raj R."/>
            <person name="Reid J."/>
            <person name="Rouhana J."/>
            <person name="Saada N."/>
            <person name="Shang Y."/>
            <person name="Simmons D."/>
            <person name="Thornton R."/>
            <person name="Warren J."/>
            <person name="Weissenberger G."/>
            <person name="Zhang J."/>
            <person name="Zhang L."/>
            <person name="Zhou C."/>
            <person name="Zhu D."/>
            <person name="Muzny D."/>
            <person name="Worley K."/>
            <person name="Gibbs R."/>
        </authorList>
    </citation>
    <scope>NUCLEOTIDE SEQUENCE [LARGE SCALE GENOMIC DNA]</scope>
    <source>
        <strain evidence="4 5">ATCC 49957</strain>
    </source>
</reference>
<dbReference type="RefSeq" id="WP_007004532.1">
    <property type="nucleotide sequence ID" value="NZ_GG770779.1"/>
</dbReference>
<gene>
    <name evidence="4" type="primary">gvpK</name>
    <name evidence="4" type="ORF">HMPREF0731_2115</name>
</gene>
<accession>D5RM04</accession>
<organism evidence="4 5">
    <name type="scientific">Pseudoroseomonas cervicalis ATCC 49957</name>
    <dbReference type="NCBI Taxonomy" id="525371"/>
    <lineage>
        <taxon>Bacteria</taxon>
        <taxon>Pseudomonadati</taxon>
        <taxon>Pseudomonadota</taxon>
        <taxon>Alphaproteobacteria</taxon>
        <taxon>Acetobacterales</taxon>
        <taxon>Roseomonadaceae</taxon>
        <taxon>Roseomonas</taxon>
    </lineage>
</organism>
<dbReference type="GO" id="GO:0031411">
    <property type="term" value="C:gas vesicle"/>
    <property type="evidence" value="ECO:0007669"/>
    <property type="project" value="UniProtKB-SubCell"/>
</dbReference>
<evidence type="ECO:0000256" key="2">
    <source>
        <dbReference type="ARBA" id="ARBA00035108"/>
    </source>
</evidence>
<dbReference type="PANTHER" id="PTHR40137:SF2">
    <property type="entry name" value="PROTEIN GVPK 1"/>
    <property type="match status" value="1"/>
</dbReference>
<dbReference type="EMBL" id="ADVL01000340">
    <property type="protein sequence ID" value="EFH11665.1"/>
    <property type="molecule type" value="Genomic_DNA"/>
</dbReference>
<dbReference type="Pfam" id="PF05121">
    <property type="entry name" value="GvpK"/>
    <property type="match status" value="1"/>
</dbReference>
<evidence type="ECO:0000256" key="3">
    <source>
        <dbReference type="ARBA" id="ARBA00035659"/>
    </source>
</evidence>
<evidence type="ECO:0000313" key="4">
    <source>
        <dbReference type="EMBL" id="EFH11665.1"/>
    </source>
</evidence>
<comment type="subcellular location">
    <subcellularLocation>
        <location evidence="2">Gas vesicle</location>
    </subcellularLocation>
</comment>
<keyword evidence="1" id="KW-0304">Gas vesicle</keyword>
<comment type="similarity">
    <text evidence="3">Belongs to the gas vesicle GvpK family.</text>
</comment>
<protein>
    <submittedName>
        <fullName evidence="4">Gas vesicle protein K</fullName>
    </submittedName>
</protein>
<dbReference type="Proteomes" id="UP000005324">
    <property type="component" value="Unassembled WGS sequence"/>
</dbReference>
<keyword evidence="5" id="KW-1185">Reference proteome</keyword>
<comment type="caution">
    <text evidence="4">The sequence shown here is derived from an EMBL/GenBank/DDBJ whole genome shotgun (WGS) entry which is preliminary data.</text>
</comment>
<evidence type="ECO:0000313" key="5">
    <source>
        <dbReference type="Proteomes" id="UP000005324"/>
    </source>
</evidence>
<name>D5RM04_9PROT</name>
<evidence type="ECO:0000256" key="1">
    <source>
        <dbReference type="ARBA" id="ARBA00022987"/>
    </source>
</evidence>
<sequence length="93" mass="10171">MSAPAPLARLELDPARLEQDLARLVLTLVEFLRRLMEQQALRRLEEGSLTEVEAERLGATLAASAGAIRALCDRLGVKPDELNLDLGPLGRLL</sequence>
<dbReference type="AlphaFoldDB" id="D5RM04"/>